<dbReference type="EMBL" id="LZSY01000080">
    <property type="protein sequence ID" value="OBB91981.1"/>
    <property type="molecule type" value="Genomic_DNA"/>
</dbReference>
<gene>
    <name evidence="2" type="ORF">A5779_23035</name>
</gene>
<name>A0A1A0W758_MYCPR</name>
<organism evidence="2 3">
    <name type="scientific">Mycolicibacterium peregrinum</name>
    <name type="common">Mycobacterium peregrinum</name>
    <dbReference type="NCBI Taxonomy" id="43304"/>
    <lineage>
        <taxon>Bacteria</taxon>
        <taxon>Bacillati</taxon>
        <taxon>Actinomycetota</taxon>
        <taxon>Actinomycetes</taxon>
        <taxon>Mycobacteriales</taxon>
        <taxon>Mycobacteriaceae</taxon>
        <taxon>Mycolicibacterium</taxon>
    </lineage>
</organism>
<accession>A0A1A0W758</accession>
<protein>
    <submittedName>
        <fullName evidence="2">Uncharacterized protein</fullName>
    </submittedName>
</protein>
<dbReference type="AlphaFoldDB" id="A0A1A0W758"/>
<evidence type="ECO:0000313" key="3">
    <source>
        <dbReference type="Proteomes" id="UP000094008"/>
    </source>
</evidence>
<comment type="caution">
    <text evidence="2">The sequence shown here is derived from an EMBL/GenBank/DDBJ whole genome shotgun (WGS) entry which is preliminary data.</text>
</comment>
<proteinExistence type="predicted"/>
<evidence type="ECO:0000313" key="2">
    <source>
        <dbReference type="EMBL" id="OBB91981.1"/>
    </source>
</evidence>
<dbReference type="Proteomes" id="UP000094008">
    <property type="component" value="Unassembled WGS sequence"/>
</dbReference>
<reference evidence="3" key="1">
    <citation type="submission" date="2016-06" db="EMBL/GenBank/DDBJ databases">
        <authorList>
            <person name="Sutton G."/>
            <person name="Brinkac L."/>
            <person name="Sanka R."/>
            <person name="Adams M."/>
            <person name="Lau E."/>
            <person name="Mehaffy C."/>
            <person name="Tameris M."/>
            <person name="Hatherill M."/>
            <person name="Hanekom W."/>
            <person name="Mahomed H."/>
            <person name="Mcshane H."/>
        </authorList>
    </citation>
    <scope>NUCLEOTIDE SEQUENCE [LARGE SCALE GENOMIC DNA]</scope>
    <source>
        <strain evidence="3">852002-10433_SCH5171157</strain>
    </source>
</reference>
<sequence>MNIYGTSRSDRGGVLVRAQLDVLAKSAEQAVIWAGGLICDRALGGWAVVVWLPETVGTPALKILGAETRIGVLDAEFADTGTTLVRVGHSLSSAAERPRHQTYRCVPPVSHSSPHDGSGRQVSSDDALQHRLSMAARAFKEQALRACGSLASAGFTEHFRPAEQRWSPRQADTATPAG</sequence>
<evidence type="ECO:0000256" key="1">
    <source>
        <dbReference type="SAM" id="MobiDB-lite"/>
    </source>
</evidence>
<feature type="region of interest" description="Disordered" evidence="1">
    <location>
        <begin position="107"/>
        <end position="126"/>
    </location>
</feature>